<evidence type="ECO:0000256" key="1">
    <source>
        <dbReference type="ARBA" id="ARBA00004167"/>
    </source>
</evidence>
<keyword evidence="10" id="KW-1185">Reference proteome</keyword>
<evidence type="ECO:0000256" key="7">
    <source>
        <dbReference type="SAM" id="MobiDB-lite"/>
    </source>
</evidence>
<protein>
    <recommendedName>
        <fullName evidence="3">Small integral membrane protein 8</fullName>
    </recommendedName>
</protein>
<evidence type="ECO:0000256" key="8">
    <source>
        <dbReference type="SAM" id="Phobius"/>
    </source>
</evidence>
<keyword evidence="5 8" id="KW-1133">Transmembrane helix</keyword>
<feature type="region of interest" description="Disordered" evidence="7">
    <location>
        <begin position="1"/>
        <end position="38"/>
    </location>
</feature>
<comment type="subcellular location">
    <subcellularLocation>
        <location evidence="1">Membrane</location>
        <topology evidence="1">Single-pass membrane protein</topology>
    </subcellularLocation>
</comment>
<dbReference type="Pfam" id="PF14937">
    <property type="entry name" value="DUF4500"/>
    <property type="match status" value="1"/>
</dbReference>
<feature type="compositionally biased region" description="Basic and acidic residues" evidence="7">
    <location>
        <begin position="61"/>
        <end position="80"/>
    </location>
</feature>
<dbReference type="InterPro" id="IPR026686">
    <property type="entry name" value="UPF0708"/>
</dbReference>
<dbReference type="AlphaFoldDB" id="A0A8W8IHH5"/>
<sequence>MAAAVEARSPLSPSPPLSLSSPGKTRGHPGPENWPPALRRSHITLPVPLLSYVVMDPKKDAGDTKPDFKDKIDKQNEKFKTPGWRTLPSTSAFRAINFELYAKPNIMVMGPGTVLFLGCIGYIIYMRMNEDKNSYTAMNADGTLTRREKTSRWD</sequence>
<proteinExistence type="inferred from homology"/>
<feature type="region of interest" description="Disordered" evidence="7">
    <location>
        <begin position="61"/>
        <end position="83"/>
    </location>
</feature>
<dbReference type="PANTHER" id="PTHR14274">
    <property type="entry name" value="SMALL INTEGRAL MEMBRANE PROTEIN 8"/>
    <property type="match status" value="1"/>
</dbReference>
<name>A0A8W8IHH5_MAGGI</name>
<evidence type="ECO:0000256" key="4">
    <source>
        <dbReference type="ARBA" id="ARBA00022692"/>
    </source>
</evidence>
<comment type="similarity">
    <text evidence="2">Belongs to the SMIM8 family.</text>
</comment>
<dbReference type="EnsemblMetazoa" id="G14086.4">
    <property type="protein sequence ID" value="G14086.4:cds"/>
    <property type="gene ID" value="G14086"/>
</dbReference>
<evidence type="ECO:0000256" key="3">
    <source>
        <dbReference type="ARBA" id="ARBA00014451"/>
    </source>
</evidence>
<dbReference type="GO" id="GO:0016020">
    <property type="term" value="C:membrane"/>
    <property type="evidence" value="ECO:0007669"/>
    <property type="project" value="UniProtKB-SubCell"/>
</dbReference>
<reference evidence="9" key="1">
    <citation type="submission" date="2022-08" db="UniProtKB">
        <authorList>
            <consortium name="EnsemblMetazoa"/>
        </authorList>
    </citation>
    <scope>IDENTIFICATION</scope>
    <source>
        <strain evidence="9">05x7-T-G4-1.051#20</strain>
    </source>
</reference>
<accession>A0A8W8IHH5</accession>
<dbReference type="Proteomes" id="UP000005408">
    <property type="component" value="Unassembled WGS sequence"/>
</dbReference>
<organism evidence="9 10">
    <name type="scientific">Magallana gigas</name>
    <name type="common">Pacific oyster</name>
    <name type="synonym">Crassostrea gigas</name>
    <dbReference type="NCBI Taxonomy" id="29159"/>
    <lineage>
        <taxon>Eukaryota</taxon>
        <taxon>Metazoa</taxon>
        <taxon>Spiralia</taxon>
        <taxon>Lophotrochozoa</taxon>
        <taxon>Mollusca</taxon>
        <taxon>Bivalvia</taxon>
        <taxon>Autobranchia</taxon>
        <taxon>Pteriomorphia</taxon>
        <taxon>Ostreida</taxon>
        <taxon>Ostreoidea</taxon>
        <taxon>Ostreidae</taxon>
        <taxon>Magallana</taxon>
    </lineage>
</organism>
<keyword evidence="4 8" id="KW-0812">Transmembrane</keyword>
<evidence type="ECO:0000256" key="5">
    <source>
        <dbReference type="ARBA" id="ARBA00022989"/>
    </source>
</evidence>
<keyword evidence="6 8" id="KW-0472">Membrane</keyword>
<feature type="transmembrane region" description="Helical" evidence="8">
    <location>
        <begin position="106"/>
        <end position="125"/>
    </location>
</feature>
<evidence type="ECO:0000313" key="9">
    <source>
        <dbReference type="EnsemblMetazoa" id="G14086.4:cds"/>
    </source>
</evidence>
<dbReference type="PANTHER" id="PTHR14274:SF1">
    <property type="entry name" value="SMALL INTEGRAL MEMBRANE PROTEIN 8"/>
    <property type="match status" value="1"/>
</dbReference>
<evidence type="ECO:0000313" key="10">
    <source>
        <dbReference type="Proteomes" id="UP000005408"/>
    </source>
</evidence>
<evidence type="ECO:0000256" key="2">
    <source>
        <dbReference type="ARBA" id="ARBA00009328"/>
    </source>
</evidence>
<evidence type="ECO:0000256" key="6">
    <source>
        <dbReference type="ARBA" id="ARBA00023136"/>
    </source>
</evidence>